<evidence type="ECO:0000313" key="1">
    <source>
        <dbReference type="EMBL" id="PXX15567.1"/>
    </source>
</evidence>
<keyword evidence="2" id="KW-1185">Reference proteome</keyword>
<proteinExistence type="predicted"/>
<evidence type="ECO:0000313" key="2">
    <source>
        <dbReference type="Proteomes" id="UP000248314"/>
    </source>
</evidence>
<name>A0A318HXD5_9BACT</name>
<dbReference type="AlphaFoldDB" id="A0A318HXD5"/>
<protein>
    <submittedName>
        <fullName evidence="1">Uncharacterized protein</fullName>
    </submittedName>
</protein>
<comment type="caution">
    <text evidence="1">The sequence shown here is derived from an EMBL/GenBank/DDBJ whole genome shotgun (WGS) entry which is preliminary data.</text>
</comment>
<dbReference type="OrthoDB" id="1080279at2"/>
<dbReference type="STRING" id="1122991.GCA_000613445_00119"/>
<gene>
    <name evidence="1" type="ORF">EJ73_02834</name>
</gene>
<sequence>MRKAIYILITIFLNSCDCHYDNFKITGVTMQSVTLKDSTGINKNFYMFVFNTKLCNPSISFLGGGLEPGIKGIDGKITDIEIYTRSGKIISQNFRGWDMDIEGTITDGTEEFPFLSSPNLSELVKSINNGDRQGRGERIKFRRLFYSSSREPPYLIIVSFKDKQIISKVINAKVDYKVIKKSP</sequence>
<dbReference type="RefSeq" id="WP_025817804.1">
    <property type="nucleotide sequence ID" value="NZ_BAIZ01000092.1"/>
</dbReference>
<reference evidence="1 2" key="1">
    <citation type="submission" date="2018-05" db="EMBL/GenBank/DDBJ databases">
        <title>Genomic Encyclopedia of Type Strains, Phase I: the one thousand microbial genomes (KMG-I) project.</title>
        <authorList>
            <person name="Kyrpides N."/>
        </authorList>
    </citation>
    <scope>NUCLEOTIDE SEQUENCE [LARGE SCALE GENOMIC DNA]</scope>
    <source>
        <strain evidence="1 2">DSM 15611</strain>
    </source>
</reference>
<dbReference type="Proteomes" id="UP000248314">
    <property type="component" value="Unassembled WGS sequence"/>
</dbReference>
<accession>A0A318HXD5</accession>
<organism evidence="1 2">
    <name type="scientific">Hoylesella shahii DSM 15611 = JCM 12083</name>
    <dbReference type="NCBI Taxonomy" id="1122991"/>
    <lineage>
        <taxon>Bacteria</taxon>
        <taxon>Pseudomonadati</taxon>
        <taxon>Bacteroidota</taxon>
        <taxon>Bacteroidia</taxon>
        <taxon>Bacteroidales</taxon>
        <taxon>Prevotellaceae</taxon>
        <taxon>Hoylesella</taxon>
    </lineage>
</organism>
<dbReference type="EMBL" id="QJJX01000074">
    <property type="protein sequence ID" value="PXX15567.1"/>
    <property type="molecule type" value="Genomic_DNA"/>
</dbReference>